<gene>
    <name evidence="1" type="ORF">DW084_11880</name>
</gene>
<dbReference type="RefSeq" id="WP_060793043.1">
    <property type="nucleotide sequence ID" value="NZ_BAAAXK010000014.1"/>
</dbReference>
<accession>A0A1L8SBA4</accession>
<evidence type="ECO:0000313" key="2">
    <source>
        <dbReference type="Proteomes" id="UP000286288"/>
    </source>
</evidence>
<name>A0A1L8SBA4_ENTCA</name>
<evidence type="ECO:0000313" key="1">
    <source>
        <dbReference type="EMBL" id="RHK05827.1"/>
    </source>
</evidence>
<dbReference type="AlphaFoldDB" id="A0A1L8SBA4"/>
<protein>
    <submittedName>
        <fullName evidence="1">Uncharacterized protein</fullName>
    </submittedName>
</protein>
<proteinExistence type="predicted"/>
<reference evidence="1 2" key="1">
    <citation type="submission" date="2018-08" db="EMBL/GenBank/DDBJ databases">
        <title>A genome reference for cultivated species of the human gut microbiota.</title>
        <authorList>
            <person name="Zou Y."/>
            <person name="Xue W."/>
            <person name="Luo G."/>
        </authorList>
    </citation>
    <scope>NUCLEOTIDE SEQUENCE [LARGE SCALE GENOMIC DNA]</scope>
    <source>
        <strain evidence="1 2">AF48-16</strain>
    </source>
</reference>
<dbReference type="Proteomes" id="UP000286288">
    <property type="component" value="Unassembled WGS sequence"/>
</dbReference>
<sequence length="119" mass="13809">MFLLNKKTFQALAAPYRTEGAAIGYAKWQSFNAITSRSLLVLDDQHLTILALNLFSTKVVQHKSIPLAELKKQHKDPVVGMLVPIRFTYKGETYRFQMQRVILPLGDWQKTFLARWQSW</sequence>
<comment type="caution">
    <text evidence="1">The sequence shown here is derived from an EMBL/GenBank/DDBJ whole genome shotgun (WGS) entry which is preliminary data.</text>
</comment>
<organism evidence="1 2">
    <name type="scientific">Enterococcus casseliflavus</name>
    <name type="common">Enterococcus flavescens</name>
    <dbReference type="NCBI Taxonomy" id="37734"/>
    <lineage>
        <taxon>Bacteria</taxon>
        <taxon>Bacillati</taxon>
        <taxon>Bacillota</taxon>
        <taxon>Bacilli</taxon>
        <taxon>Lactobacillales</taxon>
        <taxon>Enterococcaceae</taxon>
        <taxon>Enterococcus</taxon>
    </lineage>
</organism>
<dbReference type="EMBL" id="QRMZ01000015">
    <property type="protein sequence ID" value="RHK05827.1"/>
    <property type="molecule type" value="Genomic_DNA"/>
</dbReference>